<dbReference type="SUPFAM" id="SSF52799">
    <property type="entry name" value="(Phosphotyrosine protein) phosphatases II"/>
    <property type="match status" value="1"/>
</dbReference>
<dbReference type="AlphaFoldDB" id="A0A0P6VN81"/>
<organism evidence="2 3">
    <name type="scientific">Prosthecodimorpha hirschii</name>
    <dbReference type="NCBI Taxonomy" id="665126"/>
    <lineage>
        <taxon>Bacteria</taxon>
        <taxon>Pseudomonadati</taxon>
        <taxon>Pseudomonadota</taxon>
        <taxon>Alphaproteobacteria</taxon>
        <taxon>Hyphomicrobiales</taxon>
        <taxon>Ancalomicrobiaceae</taxon>
        <taxon>Prosthecodimorpha</taxon>
    </lineage>
</organism>
<dbReference type="PROSITE" id="PS50056">
    <property type="entry name" value="TYR_PHOSPHATASE_2"/>
    <property type="match status" value="1"/>
</dbReference>
<dbReference type="Proteomes" id="UP000048984">
    <property type="component" value="Unassembled WGS sequence"/>
</dbReference>
<evidence type="ECO:0000313" key="3">
    <source>
        <dbReference type="Proteomes" id="UP000048984"/>
    </source>
</evidence>
<comment type="caution">
    <text evidence="2">The sequence shown here is derived from an EMBL/GenBank/DDBJ whole genome shotgun (WGS) entry which is preliminary data.</text>
</comment>
<dbReference type="EMBL" id="LJYW01000001">
    <property type="protein sequence ID" value="KPL51702.1"/>
    <property type="molecule type" value="Genomic_DNA"/>
</dbReference>
<gene>
    <name evidence="2" type="ORF">ABB55_05215</name>
</gene>
<dbReference type="InterPro" id="IPR050561">
    <property type="entry name" value="PTP"/>
</dbReference>
<dbReference type="InterPro" id="IPR016130">
    <property type="entry name" value="Tyr_Pase_AS"/>
</dbReference>
<dbReference type="STRING" id="665126.ABB55_05215"/>
<keyword evidence="3" id="KW-1185">Reference proteome</keyword>
<dbReference type="PANTHER" id="PTHR23339">
    <property type="entry name" value="TYROSINE SPECIFIC PROTEIN PHOSPHATASE AND DUAL SPECIFICITY PROTEIN PHOSPHATASE"/>
    <property type="match status" value="1"/>
</dbReference>
<feature type="domain" description="Tyrosine specific protein phosphatases" evidence="1">
    <location>
        <begin position="77"/>
        <end position="147"/>
    </location>
</feature>
<dbReference type="Gene3D" id="3.90.190.10">
    <property type="entry name" value="Protein tyrosine phosphatase superfamily"/>
    <property type="match status" value="1"/>
</dbReference>
<protein>
    <recommendedName>
        <fullName evidence="1">Tyrosine specific protein phosphatases domain-containing protein</fullName>
    </recommendedName>
</protein>
<accession>A0A0P6VN81</accession>
<dbReference type="RefSeq" id="WP_054357865.1">
    <property type="nucleotide sequence ID" value="NZ_LJYW01000001.1"/>
</dbReference>
<evidence type="ECO:0000313" key="2">
    <source>
        <dbReference type="EMBL" id="KPL51702.1"/>
    </source>
</evidence>
<reference evidence="2 3" key="1">
    <citation type="submission" date="2015-09" db="EMBL/GenBank/DDBJ databases">
        <authorList>
            <person name="Jackson K.R."/>
            <person name="Lunt B.L."/>
            <person name="Fisher J.N.B."/>
            <person name="Gardner A.V."/>
            <person name="Bailey M.E."/>
            <person name="Deus L.M."/>
            <person name="Earl A.S."/>
            <person name="Gibby P.D."/>
            <person name="Hartmann K.A."/>
            <person name="Liu J.E."/>
            <person name="Manci A.M."/>
            <person name="Nielsen D.A."/>
            <person name="Solomon M.B."/>
            <person name="Breakwell D.P."/>
            <person name="Burnett S.H."/>
            <person name="Grose J.H."/>
        </authorList>
    </citation>
    <scope>NUCLEOTIDE SEQUENCE [LARGE SCALE GENOMIC DNA]</scope>
    <source>
        <strain evidence="2 3">16</strain>
    </source>
</reference>
<dbReference type="Pfam" id="PF22785">
    <property type="entry name" value="Tc-R-P"/>
    <property type="match status" value="1"/>
</dbReference>
<name>A0A0P6VN81_9HYPH</name>
<sequence>MSNLHFVETPAAGRLALMPAPQRADFRTMAKAGIALVVSLLPVAEAERLALAAEARLCRQAGFDFVNFPIADFAVPEDFGAAAALVGAIADQLAGGDAVAIHCRAGIGRSGMFASAVLVALGETPDAAMAAVSAARGCDVPETEAQRAWVRDFAAYAAERVTAGG</sequence>
<dbReference type="PROSITE" id="PS00383">
    <property type="entry name" value="TYR_PHOSPHATASE_1"/>
    <property type="match status" value="1"/>
</dbReference>
<evidence type="ECO:0000259" key="1">
    <source>
        <dbReference type="PROSITE" id="PS50056"/>
    </source>
</evidence>
<reference evidence="2 3" key="2">
    <citation type="submission" date="2015-10" db="EMBL/GenBank/DDBJ databases">
        <title>Draft Genome Sequence of Prosthecomicrobium hirschii ATCC 27832.</title>
        <authorList>
            <person name="Daniel J."/>
            <person name="Givan S.A."/>
            <person name="Brun Y.V."/>
            <person name="Brown P.J."/>
        </authorList>
    </citation>
    <scope>NUCLEOTIDE SEQUENCE [LARGE SCALE GENOMIC DNA]</scope>
    <source>
        <strain evidence="2 3">16</strain>
    </source>
</reference>
<dbReference type="InterPro" id="IPR000387">
    <property type="entry name" value="Tyr_Pase_dom"/>
</dbReference>
<proteinExistence type="predicted"/>
<dbReference type="InterPro" id="IPR029021">
    <property type="entry name" value="Prot-tyrosine_phosphatase-like"/>
</dbReference>